<dbReference type="AlphaFoldDB" id="A0A7V8FQM8"/>
<dbReference type="Pfam" id="PF13561">
    <property type="entry name" value="adh_short_C2"/>
    <property type="match status" value="1"/>
</dbReference>
<dbReference type="InterPro" id="IPR036291">
    <property type="entry name" value="NAD(P)-bd_dom_sf"/>
</dbReference>
<proteinExistence type="inferred from homology"/>
<dbReference type="FunFam" id="3.40.50.720:FF:000084">
    <property type="entry name" value="Short-chain dehydrogenase reductase"/>
    <property type="match status" value="1"/>
</dbReference>
<organism evidence="4 5">
    <name type="scientific">Paracidovorax wautersii</name>
    <dbReference type="NCBI Taxonomy" id="1177982"/>
    <lineage>
        <taxon>Bacteria</taxon>
        <taxon>Pseudomonadati</taxon>
        <taxon>Pseudomonadota</taxon>
        <taxon>Betaproteobacteria</taxon>
        <taxon>Burkholderiales</taxon>
        <taxon>Comamonadaceae</taxon>
        <taxon>Paracidovorax</taxon>
    </lineage>
</organism>
<dbReference type="PROSITE" id="PS00061">
    <property type="entry name" value="ADH_SHORT"/>
    <property type="match status" value="1"/>
</dbReference>
<dbReference type="PRINTS" id="PR00080">
    <property type="entry name" value="SDRFAMILY"/>
</dbReference>
<dbReference type="PRINTS" id="PR00081">
    <property type="entry name" value="GDHRDH"/>
</dbReference>
<dbReference type="GO" id="GO:0016491">
    <property type="term" value="F:oxidoreductase activity"/>
    <property type="evidence" value="ECO:0007669"/>
    <property type="project" value="UniProtKB-KW"/>
</dbReference>
<evidence type="ECO:0000313" key="4">
    <source>
        <dbReference type="EMBL" id="KAF1022615.1"/>
    </source>
</evidence>
<dbReference type="SUPFAM" id="SSF51735">
    <property type="entry name" value="NAD(P)-binding Rossmann-fold domains"/>
    <property type="match status" value="1"/>
</dbReference>
<evidence type="ECO:0000259" key="3">
    <source>
        <dbReference type="SMART" id="SM00822"/>
    </source>
</evidence>
<dbReference type="InterPro" id="IPR002347">
    <property type="entry name" value="SDR_fam"/>
</dbReference>
<comment type="similarity">
    <text evidence="1">Belongs to the short-chain dehydrogenases/reductases (SDR) family.</text>
</comment>
<comment type="caution">
    <text evidence="4">The sequence shown here is derived from an EMBL/GenBank/DDBJ whole genome shotgun (WGS) entry which is preliminary data.</text>
</comment>
<evidence type="ECO:0000313" key="5">
    <source>
        <dbReference type="Proteomes" id="UP000461670"/>
    </source>
</evidence>
<feature type="domain" description="Ketoreductase" evidence="3">
    <location>
        <begin position="3"/>
        <end position="193"/>
    </location>
</feature>
<accession>A0A7V8FQM8</accession>
<dbReference type="SMART" id="SM00822">
    <property type="entry name" value="PKS_KR"/>
    <property type="match status" value="1"/>
</dbReference>
<gene>
    <name evidence="4" type="primary">fabG_5</name>
    <name evidence="4" type="ORF">GAK30_00988</name>
</gene>
<name>A0A7V8FQM8_9BURK</name>
<reference evidence="5" key="1">
    <citation type="journal article" date="2020" name="MBio">
        <title>Horizontal gene transfer to a defensive symbiont with a reduced genome amongst a multipartite beetle microbiome.</title>
        <authorList>
            <person name="Waterworth S.C."/>
            <person name="Florez L.V."/>
            <person name="Rees E.R."/>
            <person name="Hertweck C."/>
            <person name="Kaltenpoth M."/>
            <person name="Kwan J.C."/>
        </authorList>
    </citation>
    <scope>NUCLEOTIDE SEQUENCE [LARGE SCALE GENOMIC DNA]</scope>
</reference>
<dbReference type="Proteomes" id="UP000461670">
    <property type="component" value="Unassembled WGS sequence"/>
</dbReference>
<evidence type="ECO:0000256" key="2">
    <source>
        <dbReference type="ARBA" id="ARBA00023002"/>
    </source>
</evidence>
<dbReference type="InterPro" id="IPR057326">
    <property type="entry name" value="KR_dom"/>
</dbReference>
<evidence type="ECO:0000256" key="1">
    <source>
        <dbReference type="ARBA" id="ARBA00006484"/>
    </source>
</evidence>
<keyword evidence="2" id="KW-0560">Oxidoreductase</keyword>
<dbReference type="Gene3D" id="3.40.50.720">
    <property type="entry name" value="NAD(P)-binding Rossmann-like Domain"/>
    <property type="match status" value="1"/>
</dbReference>
<dbReference type="EMBL" id="WNDQ01000010">
    <property type="protein sequence ID" value="KAF1022615.1"/>
    <property type="molecule type" value="Genomic_DNA"/>
</dbReference>
<dbReference type="CDD" id="cd05233">
    <property type="entry name" value="SDR_c"/>
    <property type="match status" value="1"/>
</dbReference>
<dbReference type="PANTHER" id="PTHR43639">
    <property type="entry name" value="OXIDOREDUCTASE, SHORT-CHAIN DEHYDROGENASE/REDUCTASE FAMILY (AFU_ORTHOLOGUE AFUA_5G02870)"/>
    <property type="match status" value="1"/>
</dbReference>
<dbReference type="PANTHER" id="PTHR43639:SF1">
    <property type="entry name" value="SHORT-CHAIN DEHYDROGENASE_REDUCTASE FAMILY PROTEIN"/>
    <property type="match status" value="1"/>
</dbReference>
<sequence length="265" mass="27485">MTRRVIVTGAAGGIGSAICLALAREAGARGQPLHLAAFGSRASAAMDGLLEQLAALGTEAQAFYADLTDHAAATEAVRQAIAWAGGLDTLVSNAGQSRPSQLATLPLVEWDRCFALNTRATWSLAQAAHGALAASRGSITAVASMSGLHPHPGYGAYSAAKAALIMLCQQLALEWGRDGIRVNTVCPGMIRTPLTEAVYLDNAVKARRETLVPLGRIGQAQDIAQAVRYLASEDASYVTGSNLVVDGGIASNMLAQIPGRPDKVR</sequence>
<protein>
    <submittedName>
        <fullName evidence="4">3-oxoacyl-[acyl-carrier-protein] reductase FabG</fullName>
    </submittedName>
</protein>
<dbReference type="InterPro" id="IPR020904">
    <property type="entry name" value="Sc_DH/Rdtase_CS"/>
</dbReference>